<keyword evidence="3" id="KW-1185">Reference proteome</keyword>
<dbReference type="PANTHER" id="PTHR43433:SF5">
    <property type="entry name" value="AB HYDROLASE-1 DOMAIN-CONTAINING PROTEIN"/>
    <property type="match status" value="1"/>
</dbReference>
<proteinExistence type="predicted"/>
<evidence type="ECO:0000313" key="3">
    <source>
        <dbReference type="Proteomes" id="UP000542125"/>
    </source>
</evidence>
<evidence type="ECO:0000259" key="1">
    <source>
        <dbReference type="Pfam" id="PF00561"/>
    </source>
</evidence>
<keyword evidence="2" id="KW-0378">Hydrolase</keyword>
<dbReference type="PANTHER" id="PTHR43433">
    <property type="entry name" value="HYDROLASE, ALPHA/BETA FOLD FAMILY PROTEIN"/>
    <property type="match status" value="1"/>
</dbReference>
<dbReference type="AlphaFoldDB" id="A0A7Y9ISN1"/>
<dbReference type="Proteomes" id="UP000542125">
    <property type="component" value="Unassembled WGS sequence"/>
</dbReference>
<reference evidence="2 3" key="1">
    <citation type="submission" date="2020-07" db="EMBL/GenBank/DDBJ databases">
        <title>Genomic Encyclopedia of Type Strains, Phase IV (KMG-V): Genome sequencing to study the core and pangenomes of soil and plant-associated prokaryotes.</title>
        <authorList>
            <person name="Whitman W."/>
        </authorList>
    </citation>
    <scope>NUCLEOTIDE SEQUENCE [LARGE SCALE GENOMIC DNA]</scope>
    <source>
        <strain evidence="2 3">SAS40</strain>
    </source>
</reference>
<dbReference type="InterPro" id="IPR050471">
    <property type="entry name" value="AB_hydrolase"/>
</dbReference>
<protein>
    <submittedName>
        <fullName evidence="2">3-oxoadipate enol-lactonase</fullName>
        <ecNumber evidence="2">3.1.1.24</ecNumber>
    </submittedName>
</protein>
<name>A0A7Y9ISN1_9BURK</name>
<gene>
    <name evidence="2" type="ORF">FHW18_001603</name>
</gene>
<dbReference type="SUPFAM" id="SSF53474">
    <property type="entry name" value="alpha/beta-Hydrolases"/>
    <property type="match status" value="1"/>
</dbReference>
<dbReference type="Pfam" id="PF00561">
    <property type="entry name" value="Abhydrolase_1"/>
    <property type="match status" value="1"/>
</dbReference>
<dbReference type="InterPro" id="IPR029058">
    <property type="entry name" value="AB_hydrolase_fold"/>
</dbReference>
<dbReference type="RefSeq" id="WP_179585123.1">
    <property type="nucleotide sequence ID" value="NZ_JACBYR010000001.1"/>
</dbReference>
<dbReference type="GO" id="GO:0047570">
    <property type="term" value="F:3-oxoadipate enol-lactonase activity"/>
    <property type="evidence" value="ECO:0007669"/>
    <property type="project" value="UniProtKB-EC"/>
</dbReference>
<feature type="domain" description="AB hydrolase-1" evidence="1">
    <location>
        <begin position="43"/>
        <end position="297"/>
    </location>
</feature>
<dbReference type="EC" id="3.1.1.24" evidence="2"/>
<accession>A0A7Y9ISN1</accession>
<sequence length="312" mass="32548">MSVSISRRYGPVAPVQTLTVTTTDAQRLTLRVLREATDPTALPVVFVHALAMNGDMWAGVADALAEALASPASASASAASGSDALTRASSSSAPGGVMIAMDCRGHGVSDAPAGTYTTDRFAQDIADVATALGAERLHLVGCSMGGTVALAFAGTYPERLASLTVIDATAWYGADAPKNWEGRAQAALKDGMGSLVEFQRARWFSPEFLAANNDLVEQAVDVFTANRVAAYASTCRMLGVADERAGLERYDGPAAVVVGEHDYATPVTMAEDVAARLPAATLTVIADTRHYTPLEAPQQVAACIAEVMRRAR</sequence>
<organism evidence="2 3">
    <name type="scientific">Pigmentiphaga litoralis</name>
    <dbReference type="NCBI Taxonomy" id="516702"/>
    <lineage>
        <taxon>Bacteria</taxon>
        <taxon>Pseudomonadati</taxon>
        <taxon>Pseudomonadota</taxon>
        <taxon>Betaproteobacteria</taxon>
        <taxon>Burkholderiales</taxon>
        <taxon>Alcaligenaceae</taxon>
        <taxon>Pigmentiphaga</taxon>
    </lineage>
</organism>
<dbReference type="InterPro" id="IPR000073">
    <property type="entry name" value="AB_hydrolase_1"/>
</dbReference>
<comment type="caution">
    <text evidence="2">The sequence shown here is derived from an EMBL/GenBank/DDBJ whole genome shotgun (WGS) entry which is preliminary data.</text>
</comment>
<dbReference type="EMBL" id="JACBYR010000001">
    <property type="protein sequence ID" value="NYE82332.1"/>
    <property type="molecule type" value="Genomic_DNA"/>
</dbReference>
<dbReference type="Gene3D" id="3.40.50.1820">
    <property type="entry name" value="alpha/beta hydrolase"/>
    <property type="match status" value="1"/>
</dbReference>
<evidence type="ECO:0000313" key="2">
    <source>
        <dbReference type="EMBL" id="NYE82332.1"/>
    </source>
</evidence>
<dbReference type="PRINTS" id="PR00111">
    <property type="entry name" value="ABHYDROLASE"/>
</dbReference>